<keyword evidence="7" id="KW-0812">Transmembrane</keyword>
<dbReference type="GO" id="GO:0016020">
    <property type="term" value="C:membrane"/>
    <property type="evidence" value="ECO:0007669"/>
    <property type="project" value="UniProtKB-SubCell"/>
</dbReference>
<comment type="catalytic activity">
    <reaction evidence="1 7">
        <text>Cleavage of hydrophobic, N-terminal signal or leader sequences from secreted and periplasmic proteins.</text>
        <dbReference type="EC" id="3.4.21.89"/>
    </reaction>
</comment>
<feature type="active site" evidence="6">
    <location>
        <position position="136"/>
    </location>
</feature>
<protein>
    <recommendedName>
        <fullName evidence="4 7">Signal peptidase I</fullName>
        <ecNumber evidence="3 7">3.4.21.89</ecNumber>
    </recommendedName>
</protein>
<dbReference type="STRING" id="1604334.SAMN05421546_1798"/>
<organism evidence="9 10">
    <name type="scientific">Solilutibacter tolerans</name>
    <dbReference type="NCBI Taxonomy" id="1604334"/>
    <lineage>
        <taxon>Bacteria</taxon>
        <taxon>Pseudomonadati</taxon>
        <taxon>Pseudomonadota</taxon>
        <taxon>Gammaproteobacteria</taxon>
        <taxon>Lysobacterales</taxon>
        <taxon>Lysobacteraceae</taxon>
        <taxon>Solilutibacter</taxon>
    </lineage>
</organism>
<evidence type="ECO:0000256" key="7">
    <source>
        <dbReference type="RuleBase" id="RU362042"/>
    </source>
</evidence>
<evidence type="ECO:0000256" key="3">
    <source>
        <dbReference type="ARBA" id="ARBA00013208"/>
    </source>
</evidence>
<dbReference type="InterPro" id="IPR000223">
    <property type="entry name" value="Pept_S26A_signal_pept_1"/>
</dbReference>
<evidence type="ECO:0000256" key="5">
    <source>
        <dbReference type="ARBA" id="ARBA00022801"/>
    </source>
</evidence>
<dbReference type="InterPro" id="IPR036286">
    <property type="entry name" value="LexA/Signal_pep-like_sf"/>
</dbReference>
<evidence type="ECO:0000259" key="8">
    <source>
        <dbReference type="Pfam" id="PF10502"/>
    </source>
</evidence>
<dbReference type="InterPro" id="IPR019533">
    <property type="entry name" value="Peptidase_S26"/>
</dbReference>
<dbReference type="GO" id="GO:0009003">
    <property type="term" value="F:signal peptidase activity"/>
    <property type="evidence" value="ECO:0007669"/>
    <property type="project" value="UniProtKB-EC"/>
</dbReference>
<dbReference type="Proteomes" id="UP000241788">
    <property type="component" value="Unassembled WGS sequence"/>
</dbReference>
<dbReference type="NCBIfam" id="TIGR02227">
    <property type="entry name" value="sigpep_I_bact"/>
    <property type="match status" value="1"/>
</dbReference>
<dbReference type="GO" id="GO:0006465">
    <property type="term" value="P:signal peptide processing"/>
    <property type="evidence" value="ECO:0007669"/>
    <property type="project" value="InterPro"/>
</dbReference>
<dbReference type="PROSITE" id="PS00761">
    <property type="entry name" value="SPASE_I_3"/>
    <property type="match status" value="1"/>
</dbReference>
<feature type="domain" description="Peptidase S26" evidence="8">
    <location>
        <begin position="45"/>
        <end position="252"/>
    </location>
</feature>
<dbReference type="GO" id="GO:0004252">
    <property type="term" value="F:serine-type endopeptidase activity"/>
    <property type="evidence" value="ECO:0007669"/>
    <property type="project" value="InterPro"/>
</dbReference>
<reference evidence="10" key="1">
    <citation type="submission" date="2017-01" db="EMBL/GenBank/DDBJ databases">
        <authorList>
            <person name="Varghese N."/>
            <person name="Submissions S."/>
        </authorList>
    </citation>
    <scope>NUCLEOTIDE SEQUENCE [LARGE SCALE GENOMIC DNA]</scope>
    <source>
        <strain evidence="10">UM1</strain>
    </source>
</reference>
<evidence type="ECO:0000313" key="9">
    <source>
        <dbReference type="EMBL" id="SIQ77839.1"/>
    </source>
</evidence>
<comment type="caution">
    <text evidence="7">Lacks conserved residue(s) required for the propagation of feature annotation.</text>
</comment>
<dbReference type="InterPro" id="IPR019757">
    <property type="entry name" value="Pept_S26A_signal_pept_1_Lys-AS"/>
</dbReference>
<proteinExistence type="inferred from homology"/>
<dbReference type="Pfam" id="PF10502">
    <property type="entry name" value="Peptidase_S26"/>
    <property type="match status" value="1"/>
</dbReference>
<feature type="active site" evidence="6">
    <location>
        <position position="75"/>
    </location>
</feature>
<dbReference type="AlphaFoldDB" id="A0A1N6VJ60"/>
<evidence type="ECO:0000256" key="1">
    <source>
        <dbReference type="ARBA" id="ARBA00000677"/>
    </source>
</evidence>
<keyword evidence="10" id="KW-1185">Reference proteome</keyword>
<evidence type="ECO:0000256" key="6">
    <source>
        <dbReference type="PIRSR" id="PIRSR600223-1"/>
    </source>
</evidence>
<dbReference type="PRINTS" id="PR00727">
    <property type="entry name" value="LEADERPTASE"/>
</dbReference>
<dbReference type="Gene3D" id="2.10.109.10">
    <property type="entry name" value="Umud Fragment, subunit A"/>
    <property type="match status" value="1"/>
</dbReference>
<keyword evidence="5 7" id="KW-0378">Hydrolase</keyword>
<keyword evidence="7" id="KW-0645">Protease</keyword>
<accession>A0A1N6VJ60</accession>
<evidence type="ECO:0000256" key="2">
    <source>
        <dbReference type="ARBA" id="ARBA00009370"/>
    </source>
</evidence>
<keyword evidence="7" id="KW-1133">Transmembrane helix</keyword>
<dbReference type="PANTHER" id="PTHR43390">
    <property type="entry name" value="SIGNAL PEPTIDASE I"/>
    <property type="match status" value="1"/>
</dbReference>
<dbReference type="EMBL" id="FTLW01000004">
    <property type="protein sequence ID" value="SIQ77839.1"/>
    <property type="molecule type" value="Genomic_DNA"/>
</dbReference>
<sequence length="265" mass="30057">MRWFEILLVTLTLLSGLLWALDRWHLRRRREQAGFLARDEIPWYIDYANAFFPVLLAILILRSFIAEPFRIPTGSMIPTLKIGDFILVNKFAYGLRLPITNTKIVPIGLPERGDVAVFKYPGMGPDDPDKGVDFVKRVIGLPGDKVSYHRGVVSINGEPLKYQVEAQQEIGNGTEQYGMPGVVAWEQLGEHRHLVQNYVQSLEVGNQGDGEFEVPAGQYLVMGDNRDNSLDGRFWGMLPEANLRGKAFLIWMNFKDLSRIGDRIP</sequence>
<keyword evidence="7" id="KW-0472">Membrane</keyword>
<dbReference type="PANTHER" id="PTHR43390:SF1">
    <property type="entry name" value="CHLOROPLAST PROCESSING PEPTIDASE"/>
    <property type="match status" value="1"/>
</dbReference>
<feature type="transmembrane region" description="Helical" evidence="7">
    <location>
        <begin position="44"/>
        <end position="65"/>
    </location>
</feature>
<dbReference type="EC" id="3.4.21.89" evidence="3 7"/>
<comment type="subcellular location">
    <subcellularLocation>
        <location evidence="7">Membrane</location>
        <topology evidence="7">Multi-pass membrane protein</topology>
    </subcellularLocation>
</comment>
<evidence type="ECO:0000256" key="4">
    <source>
        <dbReference type="ARBA" id="ARBA00019232"/>
    </source>
</evidence>
<name>A0A1N6VJ60_9GAMM</name>
<dbReference type="PROSITE" id="PS00760">
    <property type="entry name" value="SPASE_I_2"/>
    <property type="match status" value="1"/>
</dbReference>
<dbReference type="CDD" id="cd06530">
    <property type="entry name" value="S26_SPase_I"/>
    <property type="match status" value="1"/>
</dbReference>
<dbReference type="RefSeq" id="WP_076587417.1">
    <property type="nucleotide sequence ID" value="NZ_FTLW01000004.1"/>
</dbReference>
<gene>
    <name evidence="9" type="ORF">SAMN05421546_1798</name>
</gene>
<dbReference type="OrthoDB" id="9815782at2"/>
<evidence type="ECO:0000313" key="10">
    <source>
        <dbReference type="Proteomes" id="UP000241788"/>
    </source>
</evidence>
<comment type="similarity">
    <text evidence="2 7">Belongs to the peptidase S26 family.</text>
</comment>
<dbReference type="SUPFAM" id="SSF51306">
    <property type="entry name" value="LexA/Signal peptidase"/>
    <property type="match status" value="1"/>
</dbReference>
<dbReference type="InterPro" id="IPR019758">
    <property type="entry name" value="Pept_S26A_signal_pept_1_CS"/>
</dbReference>